<protein>
    <recommendedName>
        <fullName evidence="10">Cytochrome P450</fullName>
    </recommendedName>
</protein>
<accession>A0ABR4AH27</accession>
<dbReference type="InterPro" id="IPR036396">
    <property type="entry name" value="Cyt_P450_sf"/>
</dbReference>
<organism evidence="8 9">
    <name type="scientific">Stereocaulon virgatum</name>
    <dbReference type="NCBI Taxonomy" id="373712"/>
    <lineage>
        <taxon>Eukaryota</taxon>
        <taxon>Fungi</taxon>
        <taxon>Dikarya</taxon>
        <taxon>Ascomycota</taxon>
        <taxon>Pezizomycotina</taxon>
        <taxon>Lecanoromycetes</taxon>
        <taxon>OSLEUM clade</taxon>
        <taxon>Lecanoromycetidae</taxon>
        <taxon>Lecanorales</taxon>
        <taxon>Lecanorineae</taxon>
        <taxon>Stereocaulaceae</taxon>
        <taxon>Stereocaulon</taxon>
    </lineage>
</organism>
<dbReference type="InterPro" id="IPR001128">
    <property type="entry name" value="Cyt_P450"/>
</dbReference>
<keyword evidence="5" id="KW-0408">Iron</keyword>
<dbReference type="PANTHER" id="PTHR46206">
    <property type="entry name" value="CYTOCHROME P450"/>
    <property type="match status" value="1"/>
</dbReference>
<evidence type="ECO:0000256" key="3">
    <source>
        <dbReference type="ARBA" id="ARBA00022723"/>
    </source>
</evidence>
<keyword evidence="3" id="KW-0479">Metal-binding</keyword>
<evidence type="ECO:0000256" key="2">
    <source>
        <dbReference type="ARBA" id="ARBA00010617"/>
    </source>
</evidence>
<dbReference type="SUPFAM" id="SSF48264">
    <property type="entry name" value="Cytochrome P450"/>
    <property type="match status" value="1"/>
</dbReference>
<keyword evidence="4" id="KW-0560">Oxidoreductase</keyword>
<dbReference type="PRINTS" id="PR00465">
    <property type="entry name" value="EP450IV"/>
</dbReference>
<dbReference type="EMBL" id="JBEFKJ010000009">
    <property type="protein sequence ID" value="KAL2044388.1"/>
    <property type="molecule type" value="Genomic_DNA"/>
</dbReference>
<gene>
    <name evidence="8" type="ORF">N7G274_003093</name>
</gene>
<keyword evidence="7" id="KW-1133">Transmembrane helix</keyword>
<comment type="caution">
    <text evidence="8">The sequence shown here is derived from an EMBL/GenBank/DDBJ whole genome shotgun (WGS) entry which is preliminary data.</text>
</comment>
<reference evidence="8 9" key="1">
    <citation type="submission" date="2024-09" db="EMBL/GenBank/DDBJ databases">
        <title>Rethinking Asexuality: The Enigmatic Case of Functional Sexual Genes in Lepraria (Stereocaulaceae).</title>
        <authorList>
            <person name="Doellman M."/>
            <person name="Sun Y."/>
            <person name="Barcenas-Pena A."/>
            <person name="Lumbsch H.T."/>
            <person name="Grewe F."/>
        </authorList>
    </citation>
    <scope>NUCLEOTIDE SEQUENCE [LARGE SCALE GENOMIC DNA]</scope>
    <source>
        <strain evidence="8 9">Mercado 3170</strain>
    </source>
</reference>
<dbReference type="Proteomes" id="UP001590950">
    <property type="component" value="Unassembled WGS sequence"/>
</dbReference>
<comment type="cofactor">
    <cofactor evidence="1">
        <name>heme</name>
        <dbReference type="ChEBI" id="CHEBI:30413"/>
    </cofactor>
</comment>
<proteinExistence type="inferred from homology"/>
<dbReference type="Pfam" id="PF00067">
    <property type="entry name" value="p450"/>
    <property type="match status" value="1"/>
</dbReference>
<keyword evidence="7" id="KW-0812">Transmembrane</keyword>
<dbReference type="Gene3D" id="1.10.630.10">
    <property type="entry name" value="Cytochrome P450"/>
    <property type="match status" value="1"/>
</dbReference>
<dbReference type="InterPro" id="IPR002403">
    <property type="entry name" value="Cyt_P450_E_grp-IV"/>
</dbReference>
<evidence type="ECO:0000256" key="4">
    <source>
        <dbReference type="ARBA" id="ARBA00023002"/>
    </source>
</evidence>
<evidence type="ECO:0000256" key="5">
    <source>
        <dbReference type="ARBA" id="ARBA00023004"/>
    </source>
</evidence>
<evidence type="ECO:0000313" key="8">
    <source>
        <dbReference type="EMBL" id="KAL2044388.1"/>
    </source>
</evidence>
<evidence type="ECO:0000256" key="1">
    <source>
        <dbReference type="ARBA" id="ARBA00001971"/>
    </source>
</evidence>
<keyword evidence="6" id="KW-0503">Monooxygenase</keyword>
<keyword evidence="9" id="KW-1185">Reference proteome</keyword>
<dbReference type="PANTHER" id="PTHR46206:SF6">
    <property type="entry name" value="CYTOCHROME P450 MONOOXYGENASE AN1598-RELATED"/>
    <property type="match status" value="1"/>
</dbReference>
<dbReference type="CDD" id="cd11041">
    <property type="entry name" value="CYP503A1-like"/>
    <property type="match status" value="1"/>
</dbReference>
<feature type="transmembrane region" description="Helical" evidence="7">
    <location>
        <begin position="14"/>
        <end position="33"/>
    </location>
</feature>
<evidence type="ECO:0000256" key="6">
    <source>
        <dbReference type="ARBA" id="ARBA00023033"/>
    </source>
</evidence>
<keyword evidence="7" id="KW-0472">Membrane</keyword>
<evidence type="ECO:0008006" key="10">
    <source>
        <dbReference type="Google" id="ProtNLM"/>
    </source>
</evidence>
<evidence type="ECO:0000313" key="9">
    <source>
        <dbReference type="Proteomes" id="UP001590950"/>
    </source>
</evidence>
<sequence length="516" mass="58838">MLAIFAMAYGLERLFLYSFLFALIVFIIGKIVLKPPRLRIPRIGRAPNGPFGLAKARADFLIHGRQLAEEGYSKYSQSMFVVQTADMERVILSAKYADELRTYPTDVLSSVDAQCERHLASWNTLDVVRRSNLHVDVTRVQLSRHLGRMARDLQDEVEHALSSELGPCTTGIEDYYYVAAHTISLKVVSRTVNRALVGLPLCRDDRWFETSMGYMADAFTISGALRPRPHVLRYFVYPFLGARLRIRKHLAVANRLLAPVIQQRVPKDTTHNDVLQWMIDDARGRDRDPQELAHKTLFLCLASMSSSTMGIVHALYDLCAMPEFIEPLREEIRGALSEEGGWTLAMIQRLKKLDSFLKESQRINHPGLFSFNRKVLKPIHLSDGTVLPADTFISMPTYSIARDPSFYDSPNKFQPFRFYDLRQRNPEEANRHQLTSTGPTSLAFGYGQAACPGRAFAAVEMKMILGHLVYLYDFKFPKGQTERPENIFMDERIWPSRVQQVGFRLRADTRNSLGKA</sequence>
<comment type="similarity">
    <text evidence="2">Belongs to the cytochrome P450 family.</text>
</comment>
<evidence type="ECO:0000256" key="7">
    <source>
        <dbReference type="SAM" id="Phobius"/>
    </source>
</evidence>
<name>A0ABR4AH27_9LECA</name>